<feature type="transmembrane region" description="Helical" evidence="1">
    <location>
        <begin position="201"/>
        <end position="216"/>
    </location>
</feature>
<dbReference type="EMBL" id="DXFP01000019">
    <property type="protein sequence ID" value="HIX01621.1"/>
    <property type="molecule type" value="Genomic_DNA"/>
</dbReference>
<evidence type="ECO:0000313" key="3">
    <source>
        <dbReference type="Proteomes" id="UP000823963"/>
    </source>
</evidence>
<reference evidence="2" key="1">
    <citation type="journal article" date="2021" name="PeerJ">
        <title>Extensive microbial diversity within the chicken gut microbiome revealed by metagenomics and culture.</title>
        <authorList>
            <person name="Gilroy R."/>
            <person name="Ravi A."/>
            <person name="Getino M."/>
            <person name="Pursley I."/>
            <person name="Horton D.L."/>
            <person name="Alikhan N.F."/>
            <person name="Baker D."/>
            <person name="Gharbi K."/>
            <person name="Hall N."/>
            <person name="Watson M."/>
            <person name="Adriaenssens E.M."/>
            <person name="Foster-Nyarko E."/>
            <person name="Jarju S."/>
            <person name="Secka A."/>
            <person name="Antonio M."/>
            <person name="Oren A."/>
            <person name="Chaudhuri R.R."/>
            <person name="La Ragione R."/>
            <person name="Hildebrand F."/>
            <person name="Pallen M.J."/>
        </authorList>
    </citation>
    <scope>NUCLEOTIDE SEQUENCE</scope>
    <source>
        <strain evidence="2">6627</strain>
    </source>
</reference>
<keyword evidence="1" id="KW-0812">Transmembrane</keyword>
<feature type="transmembrane region" description="Helical" evidence="1">
    <location>
        <begin position="63"/>
        <end position="82"/>
    </location>
</feature>
<evidence type="ECO:0000256" key="1">
    <source>
        <dbReference type="SAM" id="Phobius"/>
    </source>
</evidence>
<keyword evidence="1" id="KW-0472">Membrane</keyword>
<feature type="transmembrane region" description="Helical" evidence="1">
    <location>
        <begin position="33"/>
        <end position="51"/>
    </location>
</feature>
<feature type="transmembrane region" description="Helical" evidence="1">
    <location>
        <begin position="174"/>
        <end position="194"/>
    </location>
</feature>
<evidence type="ECO:0000313" key="2">
    <source>
        <dbReference type="EMBL" id="HIX01621.1"/>
    </source>
</evidence>
<feature type="transmembrane region" description="Helical" evidence="1">
    <location>
        <begin position="222"/>
        <end position="239"/>
    </location>
</feature>
<feature type="transmembrane region" description="Helical" evidence="1">
    <location>
        <begin position="251"/>
        <end position="273"/>
    </location>
</feature>
<feature type="transmembrane region" description="Helical" evidence="1">
    <location>
        <begin position="129"/>
        <end position="154"/>
    </location>
</feature>
<reference evidence="2" key="2">
    <citation type="submission" date="2021-04" db="EMBL/GenBank/DDBJ databases">
        <authorList>
            <person name="Gilroy R."/>
        </authorList>
    </citation>
    <scope>NUCLEOTIDE SEQUENCE</scope>
    <source>
        <strain evidence="2">6627</strain>
    </source>
</reference>
<dbReference type="AlphaFoldDB" id="A0A9D1UWE9"/>
<feature type="transmembrane region" description="Helical" evidence="1">
    <location>
        <begin position="353"/>
        <end position="373"/>
    </location>
</feature>
<feature type="transmembrane region" description="Helical" evidence="1">
    <location>
        <begin position="102"/>
        <end position="122"/>
    </location>
</feature>
<keyword evidence="1" id="KW-1133">Transmembrane helix</keyword>
<evidence type="ECO:0008006" key="4">
    <source>
        <dbReference type="Google" id="ProtNLM"/>
    </source>
</evidence>
<feature type="transmembrane region" description="Helical" evidence="1">
    <location>
        <begin position="320"/>
        <end position="341"/>
    </location>
</feature>
<name>A0A9D1UWE9_9LACO</name>
<dbReference type="Proteomes" id="UP000823963">
    <property type="component" value="Unassembled WGS sequence"/>
</dbReference>
<comment type="caution">
    <text evidence="2">The sequence shown here is derived from an EMBL/GenBank/DDBJ whole genome shotgun (WGS) entry which is preliminary data.</text>
</comment>
<accession>A0A9D1UWE9</accession>
<protein>
    <recommendedName>
        <fullName evidence="4">Polymerase</fullName>
    </recommendedName>
</protein>
<organism evidence="2 3">
    <name type="scientific">Candidatus Ligilactobacillus excrementigallinarum</name>
    <dbReference type="NCBI Taxonomy" id="2838641"/>
    <lineage>
        <taxon>Bacteria</taxon>
        <taxon>Bacillati</taxon>
        <taxon>Bacillota</taxon>
        <taxon>Bacilli</taxon>
        <taxon>Lactobacillales</taxon>
        <taxon>Lactobacillaceae</taxon>
        <taxon>Ligilactobacillus</taxon>
    </lineage>
</organism>
<sequence>MTNFLNNITLANLLKWREQFTARLNEKHPHFVTGYYLFFLAIYISGTFIKGTTMAGHLITQHVIFLLLAIPAVFIVLKIALFDHHSLMELTVFALLECVLYNIGYHAGDFSLFYFIPFVYGAKDVDYRLVLKVFITVNVIGILIAMGLALGGVIRNYEGIRSLYSPMTRYGMGAVYPSDFAARGFCVLMAYAALRRFRFSLPEYISYAAIAIWYYTLTNTRLDMMLMLLLFLLIIFYNKEAKLLQRASNQLITLGMYIFIGIIFLMGLCYHPGSKLLGFVNTVLSGRLSYEQLTFQKYNIQLFGQFINQPGGGAYYIDSVFFRTIFMYGLVVFIMLLILILAMNRRLISAKAFCLEICFMLFILSGAIDQHFWDSSFNFILLSLFANLKSFNDAQPEIE</sequence>
<gene>
    <name evidence="2" type="ORF">H9861_02580</name>
</gene>
<proteinExistence type="predicted"/>